<comment type="similarity">
    <text evidence="1">Belongs to the short-chain dehydrogenases/reductases (SDR) family.</text>
</comment>
<dbReference type="InterPro" id="IPR036291">
    <property type="entry name" value="NAD(P)-bd_dom_sf"/>
</dbReference>
<proteinExistence type="inferred from homology"/>
<dbReference type="Gene3D" id="3.40.50.720">
    <property type="entry name" value="NAD(P)-binding Rossmann-like Domain"/>
    <property type="match status" value="1"/>
</dbReference>
<dbReference type="PRINTS" id="PR00081">
    <property type="entry name" value="GDHRDH"/>
</dbReference>
<dbReference type="Proteomes" id="UP001359886">
    <property type="component" value="Unassembled WGS sequence"/>
</dbReference>
<dbReference type="SUPFAM" id="SSF51735">
    <property type="entry name" value="NAD(P)-binding Rossmann-fold domains"/>
    <property type="match status" value="1"/>
</dbReference>
<dbReference type="AlphaFoldDB" id="A0AAW9RFG2"/>
<gene>
    <name evidence="2" type="ORF">V3330_08745</name>
</gene>
<dbReference type="InterPro" id="IPR002347">
    <property type="entry name" value="SDR_fam"/>
</dbReference>
<dbReference type="CDD" id="cd05233">
    <property type="entry name" value="SDR_c"/>
    <property type="match status" value="1"/>
</dbReference>
<dbReference type="FunFam" id="3.40.50.720:FF:000084">
    <property type="entry name" value="Short-chain dehydrogenase reductase"/>
    <property type="match status" value="1"/>
</dbReference>
<dbReference type="PANTHER" id="PTHR42760">
    <property type="entry name" value="SHORT-CHAIN DEHYDROGENASES/REDUCTASES FAMILY MEMBER"/>
    <property type="match status" value="1"/>
</dbReference>
<comment type="caution">
    <text evidence="2">The sequence shown here is derived from an EMBL/GenBank/DDBJ whole genome shotgun (WGS) entry which is preliminary data.</text>
</comment>
<name>A0AAW9RFG2_9GAMM</name>
<evidence type="ECO:0000313" key="2">
    <source>
        <dbReference type="EMBL" id="MEJ8567709.1"/>
    </source>
</evidence>
<dbReference type="PRINTS" id="PR00080">
    <property type="entry name" value="SDRFAMILY"/>
</dbReference>
<dbReference type="GO" id="GO:0030497">
    <property type="term" value="P:fatty acid elongation"/>
    <property type="evidence" value="ECO:0007669"/>
    <property type="project" value="TreeGrafter"/>
</dbReference>
<sequence length="243" mass="25879">MSTDRKVALVTGGSTGIGLSICRRFLQADYTVLNLSHQSSNLEHDRLIDRPVDLTDTEQTREAVSELAAQHTITTVIHNAGVMRPNLIEDVEISDVDYLHRLHVNAAIILVQGAVPAMKSAGFGRIIIIGSRAMVGLETRTGYSATKAGQLGLVRTWALELGPLGITANLIAPGPIITDMLTEHIPENSEKAQRLAASIPVRRLGRPEDVAAAAHFLASPESSFITGQALFVCGGTSVGSLTL</sequence>
<dbReference type="PANTHER" id="PTHR42760:SF129">
    <property type="entry name" value="OXIDOREDUCTASE"/>
    <property type="match status" value="1"/>
</dbReference>
<dbReference type="GO" id="GO:0016616">
    <property type="term" value="F:oxidoreductase activity, acting on the CH-OH group of donors, NAD or NADP as acceptor"/>
    <property type="evidence" value="ECO:0007669"/>
    <property type="project" value="TreeGrafter"/>
</dbReference>
<reference evidence="2 3" key="1">
    <citation type="submission" date="2024-02" db="EMBL/GenBank/DDBJ databases">
        <title>A novel Wenzhouxiangellaceae bacterium, isolated from coastal sediments.</title>
        <authorList>
            <person name="Du Z.-J."/>
            <person name="Ye Y.-Q."/>
            <person name="Zhang X.-Y."/>
        </authorList>
    </citation>
    <scope>NUCLEOTIDE SEQUENCE [LARGE SCALE GENOMIC DNA]</scope>
    <source>
        <strain evidence="2 3">CH-27</strain>
    </source>
</reference>
<accession>A0AAW9RFG2</accession>
<dbReference type="RefSeq" id="WP_354695034.1">
    <property type="nucleotide sequence ID" value="NZ_JAZHOG010000005.1"/>
</dbReference>
<dbReference type="Pfam" id="PF13561">
    <property type="entry name" value="adh_short_C2"/>
    <property type="match status" value="1"/>
</dbReference>
<evidence type="ECO:0000313" key="3">
    <source>
        <dbReference type="Proteomes" id="UP001359886"/>
    </source>
</evidence>
<evidence type="ECO:0000256" key="1">
    <source>
        <dbReference type="ARBA" id="ARBA00006484"/>
    </source>
</evidence>
<protein>
    <submittedName>
        <fullName evidence="2">SDR family NAD(P)-dependent oxidoreductase</fullName>
    </submittedName>
</protein>
<keyword evidence="3" id="KW-1185">Reference proteome</keyword>
<dbReference type="EMBL" id="JAZHOG010000005">
    <property type="protein sequence ID" value="MEJ8567709.1"/>
    <property type="molecule type" value="Genomic_DNA"/>
</dbReference>
<organism evidence="2 3">
    <name type="scientific">Elongatibacter sediminis</name>
    <dbReference type="NCBI Taxonomy" id="3119006"/>
    <lineage>
        <taxon>Bacteria</taxon>
        <taxon>Pseudomonadati</taxon>
        <taxon>Pseudomonadota</taxon>
        <taxon>Gammaproteobacteria</taxon>
        <taxon>Chromatiales</taxon>
        <taxon>Wenzhouxiangellaceae</taxon>
        <taxon>Elongatibacter</taxon>
    </lineage>
</organism>